<dbReference type="SUPFAM" id="SSF46565">
    <property type="entry name" value="Chaperone J-domain"/>
    <property type="match status" value="1"/>
</dbReference>
<dbReference type="PANTHER" id="PTHR14021:SF15">
    <property type="entry name" value="IRON-SULFUR CLUSTER CO-CHAPERONE PROTEIN HSCB"/>
    <property type="match status" value="1"/>
</dbReference>
<dbReference type="NCBIfam" id="TIGR00714">
    <property type="entry name" value="hscB"/>
    <property type="match status" value="1"/>
</dbReference>
<feature type="domain" description="J" evidence="5">
    <location>
        <begin position="20"/>
        <end position="92"/>
    </location>
</feature>
<evidence type="ECO:0000256" key="3">
    <source>
        <dbReference type="ARBA" id="ARBA00025596"/>
    </source>
</evidence>
<dbReference type="InterPro" id="IPR009073">
    <property type="entry name" value="HscB_oligo_C"/>
</dbReference>
<dbReference type="RefSeq" id="WP_123104348.1">
    <property type="nucleotide sequence ID" value="NZ_CP127527.1"/>
</dbReference>
<dbReference type="GO" id="GO:0001671">
    <property type="term" value="F:ATPase activator activity"/>
    <property type="evidence" value="ECO:0007669"/>
    <property type="project" value="InterPro"/>
</dbReference>
<dbReference type="GO" id="GO:0044571">
    <property type="term" value="P:[2Fe-2S] cluster assembly"/>
    <property type="evidence" value="ECO:0007669"/>
    <property type="project" value="InterPro"/>
</dbReference>
<keyword evidence="2 4" id="KW-0143">Chaperone</keyword>
<evidence type="ECO:0000259" key="5">
    <source>
        <dbReference type="PROSITE" id="PS50076"/>
    </source>
</evidence>
<dbReference type="PROSITE" id="PS50076">
    <property type="entry name" value="DNAJ_2"/>
    <property type="match status" value="1"/>
</dbReference>
<name>A0A3M8QXU1_9PROT</name>
<dbReference type="GO" id="GO:0051259">
    <property type="term" value="P:protein complex oligomerization"/>
    <property type="evidence" value="ECO:0007669"/>
    <property type="project" value="InterPro"/>
</dbReference>
<dbReference type="SMART" id="SM00271">
    <property type="entry name" value="DnaJ"/>
    <property type="match status" value="1"/>
</dbReference>
<dbReference type="InterPro" id="IPR036386">
    <property type="entry name" value="HscB_C_sf"/>
</dbReference>
<organism evidence="6">
    <name type="scientific">Acidithiobacillus sulfuriphilus</name>
    <dbReference type="NCBI Taxonomy" id="1867749"/>
    <lineage>
        <taxon>Bacteria</taxon>
        <taxon>Pseudomonadati</taxon>
        <taxon>Pseudomonadota</taxon>
        <taxon>Acidithiobacillia</taxon>
        <taxon>Acidithiobacillales</taxon>
        <taxon>Acidithiobacillaceae</taxon>
        <taxon>Acidithiobacillus</taxon>
    </lineage>
</organism>
<dbReference type="AlphaFoldDB" id="A0A3M8QXU1"/>
<dbReference type="InterPro" id="IPR001623">
    <property type="entry name" value="DnaJ_domain"/>
</dbReference>
<dbReference type="GO" id="GO:0051087">
    <property type="term" value="F:protein-folding chaperone binding"/>
    <property type="evidence" value="ECO:0007669"/>
    <property type="project" value="InterPro"/>
</dbReference>
<comment type="caution">
    <text evidence="6">The sequence shown here is derived from an EMBL/GenBank/DDBJ whole genome shotgun (WGS) entry which is preliminary data.</text>
</comment>
<dbReference type="InterPro" id="IPR004640">
    <property type="entry name" value="HscB"/>
</dbReference>
<dbReference type="Pfam" id="PF07743">
    <property type="entry name" value="HSCB_C"/>
    <property type="match status" value="1"/>
</dbReference>
<dbReference type="Gene3D" id="1.20.1280.20">
    <property type="entry name" value="HscB, C-terminal domain"/>
    <property type="match status" value="1"/>
</dbReference>
<proteinExistence type="inferred from homology"/>
<dbReference type="SUPFAM" id="SSF47144">
    <property type="entry name" value="HSC20 (HSCB), C-terminal oligomerisation domain"/>
    <property type="match status" value="1"/>
</dbReference>
<dbReference type="EMBL" id="RIZI01000174">
    <property type="protein sequence ID" value="RNF60571.1"/>
    <property type="molecule type" value="Genomic_DNA"/>
</dbReference>
<dbReference type="InterPro" id="IPR036869">
    <property type="entry name" value="J_dom_sf"/>
</dbReference>
<accession>A0A3M8QXU1</accession>
<comment type="similarity">
    <text evidence="1 4">Belongs to the HscB family.</text>
</comment>
<gene>
    <name evidence="4 6" type="primary">hscB</name>
    <name evidence="6" type="ORF">EC580_09200</name>
</gene>
<dbReference type="Gene3D" id="1.10.287.110">
    <property type="entry name" value="DnaJ domain"/>
    <property type="match status" value="1"/>
</dbReference>
<dbReference type="OrthoDB" id="287587at2"/>
<evidence type="ECO:0000256" key="2">
    <source>
        <dbReference type="ARBA" id="ARBA00023186"/>
    </source>
</evidence>
<reference evidence="6" key="1">
    <citation type="submission" date="2018-10" db="EMBL/GenBank/DDBJ databases">
        <title>Acidithiobacillus sulfuriphilus sp. nov.: an extremely acidophilic sulfur-oxidizing chemolithotroph isolated from a neutral pH environment.</title>
        <authorList>
            <person name="Falagan C."/>
            <person name="Moya-Beltran A."/>
            <person name="Quatrini R."/>
            <person name="Johnson D.B."/>
        </authorList>
    </citation>
    <scope>NUCLEOTIDE SEQUENCE [LARGE SCALE GENOMIC DNA]</scope>
    <source>
        <strain evidence="6">CJ-2</strain>
    </source>
</reference>
<dbReference type="GO" id="GO:0006457">
    <property type="term" value="P:protein folding"/>
    <property type="evidence" value="ECO:0007669"/>
    <property type="project" value="UniProtKB-UniRule"/>
</dbReference>
<dbReference type="PANTHER" id="PTHR14021">
    <property type="entry name" value="IRON-SULFUR CLUSTER CO-CHAPERONE PROTEIN HSCB"/>
    <property type="match status" value="1"/>
</dbReference>
<dbReference type="GO" id="GO:1990230">
    <property type="term" value="C:iron-sulfur cluster transfer complex"/>
    <property type="evidence" value="ECO:0007669"/>
    <property type="project" value="TreeGrafter"/>
</dbReference>
<evidence type="ECO:0000313" key="6">
    <source>
        <dbReference type="EMBL" id="RNF60571.1"/>
    </source>
</evidence>
<evidence type="ECO:0000256" key="4">
    <source>
        <dbReference type="HAMAP-Rule" id="MF_00682"/>
    </source>
</evidence>
<comment type="function">
    <text evidence="3 4">Co-chaperone involved in the maturation of iron-sulfur cluster-containing proteins. Seems to help targeting proteins to be folded toward HscA.</text>
</comment>
<sequence>MPPALCPACGALQPFRPELSLFAVLGLPEAFTVDVALLRERVFALQKRLHPDRFAAAEPATRLRSLEWSTRLNEALAVLRDPLRRADYLLQRQGVTAMGEGARVADTRLLMAQMEYRERLEDLAKRADPAGLETLRGEVEQAADAVVERLHTLLASIPSREPEQAAAAVRELQFLHKLRQELESTEEALQNR</sequence>
<protein>
    <recommendedName>
        <fullName evidence="4">Co-chaperone protein HscB homolog</fullName>
    </recommendedName>
</protein>
<comment type="subunit">
    <text evidence="4">Interacts with HscA and stimulates its ATPase activity.</text>
</comment>
<dbReference type="CDD" id="cd06257">
    <property type="entry name" value="DnaJ"/>
    <property type="match status" value="1"/>
</dbReference>
<evidence type="ECO:0000256" key="1">
    <source>
        <dbReference type="ARBA" id="ARBA00010476"/>
    </source>
</evidence>
<dbReference type="HAMAP" id="MF_00682">
    <property type="entry name" value="HscB"/>
    <property type="match status" value="1"/>
</dbReference>